<comment type="caution">
    <text evidence="1">The sequence shown here is derived from an EMBL/GenBank/DDBJ whole genome shotgun (WGS) entry which is preliminary data.</text>
</comment>
<dbReference type="EMBL" id="CAJVPW010022469">
    <property type="protein sequence ID" value="CAG8697646.1"/>
    <property type="molecule type" value="Genomic_DNA"/>
</dbReference>
<accession>A0ACA9PFR8</accession>
<proteinExistence type="predicted"/>
<name>A0ACA9PFR8_9GLOM</name>
<feature type="non-terminal residue" evidence="1">
    <location>
        <position position="57"/>
    </location>
</feature>
<protein>
    <submittedName>
        <fullName evidence="1">14233_t:CDS:1</fullName>
    </submittedName>
</protein>
<evidence type="ECO:0000313" key="2">
    <source>
        <dbReference type="Proteomes" id="UP000789366"/>
    </source>
</evidence>
<reference evidence="1" key="1">
    <citation type="submission" date="2021-06" db="EMBL/GenBank/DDBJ databases">
        <authorList>
            <person name="Kallberg Y."/>
            <person name="Tangrot J."/>
            <person name="Rosling A."/>
        </authorList>
    </citation>
    <scope>NUCLEOTIDE SEQUENCE</scope>
    <source>
        <strain evidence="1">28 12/20/2015</strain>
    </source>
</reference>
<dbReference type="Proteomes" id="UP000789366">
    <property type="component" value="Unassembled WGS sequence"/>
</dbReference>
<gene>
    <name evidence="1" type="ORF">SPELUC_LOCUS11108</name>
</gene>
<evidence type="ECO:0000313" key="1">
    <source>
        <dbReference type="EMBL" id="CAG8697646.1"/>
    </source>
</evidence>
<keyword evidence="2" id="KW-1185">Reference proteome</keyword>
<organism evidence="1 2">
    <name type="scientific">Cetraspora pellucida</name>
    <dbReference type="NCBI Taxonomy" id="1433469"/>
    <lineage>
        <taxon>Eukaryota</taxon>
        <taxon>Fungi</taxon>
        <taxon>Fungi incertae sedis</taxon>
        <taxon>Mucoromycota</taxon>
        <taxon>Glomeromycotina</taxon>
        <taxon>Glomeromycetes</taxon>
        <taxon>Diversisporales</taxon>
        <taxon>Gigasporaceae</taxon>
        <taxon>Cetraspora</taxon>
    </lineage>
</organism>
<sequence>MAASDYIRTDDNLEIEEVVLDEVAILEEILPQSDSNSSSDESDVEIEKISHSVTLEQ</sequence>